<organism evidence="2 3">
    <name type="scientific">Acinetobacter venetianus</name>
    <dbReference type="NCBI Taxonomy" id="52133"/>
    <lineage>
        <taxon>Bacteria</taxon>
        <taxon>Pseudomonadati</taxon>
        <taxon>Pseudomonadota</taxon>
        <taxon>Gammaproteobacteria</taxon>
        <taxon>Moraxellales</taxon>
        <taxon>Moraxellaceae</taxon>
        <taxon>Acinetobacter</taxon>
    </lineage>
</organism>
<dbReference type="CDD" id="cd00077">
    <property type="entry name" value="HDc"/>
    <property type="match status" value="1"/>
</dbReference>
<gene>
    <name evidence="2" type="ORF">AVENLUH5627_02979</name>
</gene>
<dbReference type="AlphaFoldDB" id="A0A150HKL7"/>
<dbReference type="RefSeq" id="WP_061519557.1">
    <property type="nucleotide sequence ID" value="NZ_JRUE01000225.1"/>
</dbReference>
<comment type="caution">
    <text evidence="2">The sequence shown here is derived from an EMBL/GenBank/DDBJ whole genome shotgun (WGS) entry which is preliminary data.</text>
</comment>
<reference evidence="2 3" key="1">
    <citation type="journal article" date="2016" name="Sci. Rep.">
        <title>Genomic and phenotypic characterization of the species Acinetobacter venetianus.</title>
        <authorList>
            <person name="Fondi M."/>
            <person name="Maida I."/>
            <person name="Perrin E."/>
            <person name="Orlandini V."/>
            <person name="La Torre L."/>
            <person name="Bosi E."/>
            <person name="Negroni A."/>
            <person name="Zanaroli G."/>
            <person name="Fava F."/>
            <person name="Decorosi F."/>
            <person name="Giovannetti L."/>
            <person name="Viti C."/>
            <person name="Vaneechoutte M."/>
            <person name="Dijkshoorn L."/>
            <person name="Fani R."/>
        </authorList>
    </citation>
    <scope>NUCLEOTIDE SEQUENCE [LARGE SCALE GENOMIC DNA]</scope>
    <source>
        <strain evidence="2 3">LUH5627</strain>
    </source>
</reference>
<evidence type="ECO:0000259" key="1">
    <source>
        <dbReference type="Pfam" id="PF01966"/>
    </source>
</evidence>
<accession>A0A150HKL7</accession>
<dbReference type="Gene3D" id="1.10.3210.10">
    <property type="entry name" value="Hypothetical protein af1432"/>
    <property type="match status" value="1"/>
</dbReference>
<proteinExistence type="predicted"/>
<dbReference type="InterPro" id="IPR003607">
    <property type="entry name" value="HD/PDEase_dom"/>
</dbReference>
<name>A0A150HKL7_9GAMM</name>
<dbReference type="InterPro" id="IPR006674">
    <property type="entry name" value="HD_domain"/>
</dbReference>
<dbReference type="SUPFAM" id="SSF109604">
    <property type="entry name" value="HD-domain/PDEase-like"/>
    <property type="match status" value="1"/>
</dbReference>
<dbReference type="EMBL" id="JRUE01000225">
    <property type="protein sequence ID" value="KXZ64780.1"/>
    <property type="molecule type" value="Genomic_DNA"/>
</dbReference>
<dbReference type="Proteomes" id="UP000075680">
    <property type="component" value="Unassembled WGS sequence"/>
</dbReference>
<protein>
    <recommendedName>
        <fullName evidence="1">HD domain-containing protein</fullName>
    </recommendedName>
</protein>
<evidence type="ECO:0000313" key="2">
    <source>
        <dbReference type="EMBL" id="KXZ64780.1"/>
    </source>
</evidence>
<feature type="domain" description="HD" evidence="1">
    <location>
        <begin position="40"/>
        <end position="123"/>
    </location>
</feature>
<sequence>MNIEKYPQPLDQVTFRQCCELIDEILQDYRAVINQSYQGYLNHCKRVAVCCLMLSKDDSNETLRKIAIAAAFHDIGIWTAHTIDYIEPSVEEMRQYLVSNELLMWEKEITFMITEHHKVTKAECSEYHLVEKFRRADYADFTLGLVRSNIPLSEFHKLTREFPNNGFHKTLIYLGIKRLLQKPWSPLPMFKW</sequence>
<dbReference type="PATRIC" id="fig|52133.18.peg.3052"/>
<dbReference type="Pfam" id="PF01966">
    <property type="entry name" value="HD"/>
    <property type="match status" value="1"/>
</dbReference>
<evidence type="ECO:0000313" key="3">
    <source>
        <dbReference type="Proteomes" id="UP000075680"/>
    </source>
</evidence>